<gene>
    <name evidence="1" type="ORF">RRG08_040631</name>
</gene>
<accession>A0AAE1B359</accession>
<organism evidence="1 2">
    <name type="scientific">Elysia crispata</name>
    <name type="common">lettuce slug</name>
    <dbReference type="NCBI Taxonomy" id="231223"/>
    <lineage>
        <taxon>Eukaryota</taxon>
        <taxon>Metazoa</taxon>
        <taxon>Spiralia</taxon>
        <taxon>Lophotrochozoa</taxon>
        <taxon>Mollusca</taxon>
        <taxon>Gastropoda</taxon>
        <taxon>Heterobranchia</taxon>
        <taxon>Euthyneura</taxon>
        <taxon>Panpulmonata</taxon>
        <taxon>Sacoglossa</taxon>
        <taxon>Placobranchoidea</taxon>
        <taxon>Plakobranchidae</taxon>
        <taxon>Elysia</taxon>
    </lineage>
</organism>
<evidence type="ECO:0000313" key="1">
    <source>
        <dbReference type="EMBL" id="KAK3798800.1"/>
    </source>
</evidence>
<dbReference type="AlphaFoldDB" id="A0AAE1B359"/>
<dbReference type="Proteomes" id="UP001283361">
    <property type="component" value="Unassembled WGS sequence"/>
</dbReference>
<reference evidence="1" key="1">
    <citation type="journal article" date="2023" name="G3 (Bethesda)">
        <title>A reference genome for the long-term kleptoplast-retaining sea slug Elysia crispata morphotype clarki.</title>
        <authorList>
            <person name="Eastman K.E."/>
            <person name="Pendleton A.L."/>
            <person name="Shaikh M.A."/>
            <person name="Suttiyut T."/>
            <person name="Ogas R."/>
            <person name="Tomko P."/>
            <person name="Gavelis G."/>
            <person name="Widhalm J.R."/>
            <person name="Wisecaver J.H."/>
        </authorList>
    </citation>
    <scope>NUCLEOTIDE SEQUENCE</scope>
    <source>
        <strain evidence="1">ECLA1</strain>
    </source>
</reference>
<evidence type="ECO:0000313" key="2">
    <source>
        <dbReference type="Proteomes" id="UP001283361"/>
    </source>
</evidence>
<dbReference type="EMBL" id="JAWDGP010000623">
    <property type="protein sequence ID" value="KAK3798800.1"/>
    <property type="molecule type" value="Genomic_DNA"/>
</dbReference>
<keyword evidence="2" id="KW-1185">Reference proteome</keyword>
<comment type="caution">
    <text evidence="1">The sequence shown here is derived from an EMBL/GenBank/DDBJ whole genome shotgun (WGS) entry which is preliminary data.</text>
</comment>
<name>A0AAE1B359_9GAST</name>
<protein>
    <submittedName>
        <fullName evidence="1">Uncharacterized protein</fullName>
    </submittedName>
</protein>
<sequence>MWYGAKSAESRFKCCIVNYGTGQADSVRQILQFSVKDGQCCEGVSCLHNACQHLAKDNMICCQERAMWLDGTELTAPAERKMGVSCGKIRRL</sequence>
<proteinExistence type="predicted"/>